<dbReference type="VEuPathDB" id="FungiDB:FUN_018418"/>
<dbReference type="AlphaFoldDB" id="A0A2N1N3X6"/>
<reference evidence="1 2" key="1">
    <citation type="submission" date="2016-04" db="EMBL/GenBank/DDBJ databases">
        <title>Genome analyses suggest a sexual origin of heterokaryosis in a supposedly ancient asexual fungus.</title>
        <authorList>
            <person name="Ropars J."/>
            <person name="Sedzielewska K."/>
            <person name="Noel J."/>
            <person name="Charron P."/>
            <person name="Farinelli L."/>
            <person name="Marton T."/>
            <person name="Kruger M."/>
            <person name="Pelin A."/>
            <person name="Brachmann A."/>
            <person name="Corradi N."/>
        </authorList>
    </citation>
    <scope>NUCLEOTIDE SEQUENCE [LARGE SCALE GENOMIC DNA]</scope>
    <source>
        <strain evidence="1 2">C2</strain>
    </source>
</reference>
<dbReference type="VEuPathDB" id="FungiDB:RhiirFUN_019811"/>
<reference evidence="1 2" key="2">
    <citation type="submission" date="2017-10" db="EMBL/GenBank/DDBJ databases">
        <title>Extensive intraspecific genome diversity in a model arbuscular mycorrhizal fungus.</title>
        <authorList>
            <person name="Chen E.C.H."/>
            <person name="Morin E."/>
            <person name="Baudet D."/>
            <person name="Noel J."/>
            <person name="Ndikumana S."/>
            <person name="Charron P."/>
            <person name="St-Onge C."/>
            <person name="Giorgi J."/>
            <person name="Grigoriev I.V."/>
            <person name="Roux C."/>
            <person name="Martin F.M."/>
            <person name="Corradi N."/>
        </authorList>
    </citation>
    <scope>NUCLEOTIDE SEQUENCE [LARGE SCALE GENOMIC DNA]</scope>
    <source>
        <strain evidence="1 2">C2</strain>
    </source>
</reference>
<accession>A0A2N1N3X6</accession>
<evidence type="ECO:0000313" key="2">
    <source>
        <dbReference type="Proteomes" id="UP000233469"/>
    </source>
</evidence>
<dbReference type="Proteomes" id="UP000233469">
    <property type="component" value="Unassembled WGS sequence"/>
</dbReference>
<gene>
    <name evidence="1" type="ORF">RhiirC2_782100</name>
</gene>
<evidence type="ECO:0000313" key="1">
    <source>
        <dbReference type="EMBL" id="PKK68558.1"/>
    </source>
</evidence>
<proteinExistence type="predicted"/>
<sequence length="214" mass="25251">MSHGWVQGLEYIPTSRYCHNTTGWVRPNWLSNFMLCYGPLLFVNNTNERSSGNVLHFWTTISKKRRINITRADGVLRMLEGTTAEQQHVFNIQQQDLLGLYQPSDDGLFEEDHQPKTPSMRPRQSEKDVFESAITASLNPTPAHPFQQVRKTILYDLPFELFYWEKEDRIVPLFKAIQSVYREYSFNWIEVQASCIKDTKEWFPEFDFTLNQVF</sequence>
<dbReference type="VEuPathDB" id="FungiDB:FUN_018417"/>
<organism evidence="1 2">
    <name type="scientific">Rhizophagus irregularis</name>
    <dbReference type="NCBI Taxonomy" id="588596"/>
    <lineage>
        <taxon>Eukaryota</taxon>
        <taxon>Fungi</taxon>
        <taxon>Fungi incertae sedis</taxon>
        <taxon>Mucoromycota</taxon>
        <taxon>Glomeromycotina</taxon>
        <taxon>Glomeromycetes</taxon>
        <taxon>Glomerales</taxon>
        <taxon>Glomeraceae</taxon>
        <taxon>Rhizophagus</taxon>
    </lineage>
</organism>
<dbReference type="EMBL" id="LLXL01000830">
    <property type="protein sequence ID" value="PKK68558.1"/>
    <property type="molecule type" value="Genomic_DNA"/>
</dbReference>
<comment type="caution">
    <text evidence="1">The sequence shown here is derived from an EMBL/GenBank/DDBJ whole genome shotgun (WGS) entry which is preliminary data.</text>
</comment>
<name>A0A2N1N3X6_9GLOM</name>
<dbReference type="VEuPathDB" id="FungiDB:RhiirA1_451286"/>
<protein>
    <submittedName>
        <fullName evidence="1">Uncharacterized protein</fullName>
    </submittedName>
</protein>